<dbReference type="InterPro" id="IPR009072">
    <property type="entry name" value="Histone-fold"/>
</dbReference>
<accession>A0A7R8WU25</accession>
<evidence type="ECO:0000256" key="6">
    <source>
        <dbReference type="ARBA" id="ARBA00023242"/>
    </source>
</evidence>
<dbReference type="CDD" id="cd22918">
    <property type="entry name" value="HFD_TAF8"/>
    <property type="match status" value="1"/>
</dbReference>
<dbReference type="PANTHER" id="PTHR46469">
    <property type="entry name" value="TRANSCRIPTION INITIATION FACTOR TFIID SUBUNIT 8"/>
    <property type="match status" value="1"/>
</dbReference>
<protein>
    <recommendedName>
        <fullName evidence="3">Transcription initiation factor TFIID subunit 8</fullName>
    </recommendedName>
</protein>
<dbReference type="SMART" id="SM00576">
    <property type="entry name" value="BTP"/>
    <property type="match status" value="1"/>
</dbReference>
<organism evidence="7">
    <name type="scientific">Cyprideis torosa</name>
    <dbReference type="NCBI Taxonomy" id="163714"/>
    <lineage>
        <taxon>Eukaryota</taxon>
        <taxon>Metazoa</taxon>
        <taxon>Ecdysozoa</taxon>
        <taxon>Arthropoda</taxon>
        <taxon>Crustacea</taxon>
        <taxon>Oligostraca</taxon>
        <taxon>Ostracoda</taxon>
        <taxon>Podocopa</taxon>
        <taxon>Podocopida</taxon>
        <taxon>Cytherocopina</taxon>
        <taxon>Cytheroidea</taxon>
        <taxon>Cytherideidae</taxon>
        <taxon>Cyprideis</taxon>
    </lineage>
</organism>
<dbReference type="GO" id="GO:0006367">
    <property type="term" value="P:transcription initiation at RNA polymerase II promoter"/>
    <property type="evidence" value="ECO:0007669"/>
    <property type="project" value="TreeGrafter"/>
</dbReference>
<evidence type="ECO:0000256" key="4">
    <source>
        <dbReference type="ARBA" id="ARBA00023015"/>
    </source>
</evidence>
<dbReference type="InterPro" id="IPR037818">
    <property type="entry name" value="TAF8"/>
</dbReference>
<dbReference type="SUPFAM" id="SSF47113">
    <property type="entry name" value="Histone-fold"/>
    <property type="match status" value="1"/>
</dbReference>
<evidence type="ECO:0000256" key="2">
    <source>
        <dbReference type="ARBA" id="ARBA00008767"/>
    </source>
</evidence>
<dbReference type="InterPro" id="IPR019473">
    <property type="entry name" value="TFIID_su8_C"/>
</dbReference>
<comment type="subcellular location">
    <subcellularLocation>
        <location evidence="1">Nucleus</location>
    </subcellularLocation>
</comment>
<reference evidence="7" key="1">
    <citation type="submission" date="2020-11" db="EMBL/GenBank/DDBJ databases">
        <authorList>
            <person name="Tran Van P."/>
        </authorList>
    </citation>
    <scope>NUCLEOTIDE SEQUENCE</scope>
</reference>
<dbReference type="CDD" id="cd08049">
    <property type="entry name" value="TAF8"/>
    <property type="match status" value="1"/>
</dbReference>
<comment type="similarity">
    <text evidence="2">Belongs to the TAF8 family.</text>
</comment>
<name>A0A7R8WU25_9CRUS</name>
<evidence type="ECO:0000256" key="3">
    <source>
        <dbReference type="ARBA" id="ARBA00017307"/>
    </source>
</evidence>
<dbReference type="EMBL" id="OB692926">
    <property type="protein sequence ID" value="CAD7237866.1"/>
    <property type="molecule type" value="Genomic_DNA"/>
</dbReference>
<dbReference type="AlphaFoldDB" id="A0A7R8WU25"/>
<feature type="non-terminal residue" evidence="7">
    <location>
        <position position="172"/>
    </location>
</feature>
<keyword evidence="4" id="KW-0805">Transcription regulation</keyword>
<dbReference type="InterPro" id="IPR006565">
    <property type="entry name" value="BTP"/>
</dbReference>
<keyword evidence="6" id="KW-0539">Nucleus</keyword>
<sequence>MAELTPSPENAYHRVIHAAIASLAGEAGFATVEKAALETLTEFSVSYLRTLGQNTRNATEVAGRTKPTLPDVQFAMREMGFSEYSLLKSFARRPSRVVLTSPPQKEQPKTPVLLQVGEKMRLPEYIPEHFPPFPDPHNYVWTPSYKQPQGGYQSVREKAALQARDLERALTR</sequence>
<keyword evidence="5" id="KW-0804">Transcription</keyword>
<evidence type="ECO:0000256" key="5">
    <source>
        <dbReference type="ARBA" id="ARBA00023163"/>
    </source>
</evidence>
<proteinExistence type="inferred from homology"/>
<dbReference type="PANTHER" id="PTHR46469:SF1">
    <property type="entry name" value="TRANSCRIPTION INITIATION FACTOR TFIID SUBUNIT 8"/>
    <property type="match status" value="1"/>
</dbReference>
<evidence type="ECO:0000313" key="7">
    <source>
        <dbReference type="EMBL" id="CAD7237866.1"/>
    </source>
</evidence>
<dbReference type="Pfam" id="PF07524">
    <property type="entry name" value="Bromo_TP"/>
    <property type="match status" value="1"/>
</dbReference>
<dbReference type="Gene3D" id="1.10.20.10">
    <property type="entry name" value="Histone, subunit A"/>
    <property type="match status" value="1"/>
</dbReference>
<dbReference type="Pfam" id="PF10406">
    <property type="entry name" value="TAF8_C"/>
    <property type="match status" value="1"/>
</dbReference>
<evidence type="ECO:0000256" key="1">
    <source>
        <dbReference type="ARBA" id="ARBA00004123"/>
    </source>
</evidence>
<gene>
    <name evidence="7" type="ORF">CTOB1V02_LOCUS15681</name>
</gene>
<dbReference type="GO" id="GO:0005669">
    <property type="term" value="C:transcription factor TFIID complex"/>
    <property type="evidence" value="ECO:0007669"/>
    <property type="project" value="InterPro"/>
</dbReference>
<dbReference type="OrthoDB" id="2193813at2759"/>
<dbReference type="GO" id="GO:0046982">
    <property type="term" value="F:protein heterodimerization activity"/>
    <property type="evidence" value="ECO:0007669"/>
    <property type="project" value="InterPro"/>
</dbReference>